<evidence type="ECO:0000256" key="1">
    <source>
        <dbReference type="ARBA" id="ARBA00023016"/>
    </source>
</evidence>
<keyword evidence="6" id="KW-1185">Reference proteome</keyword>
<name>A0ABX2LHJ6_9STAP</name>
<dbReference type="InterPro" id="IPR050325">
    <property type="entry name" value="Prot/Nucl_acid_deglycase"/>
</dbReference>
<dbReference type="EMBL" id="JABVEG010000001">
    <property type="protein sequence ID" value="NUI81778.1"/>
    <property type="molecule type" value="Genomic_DNA"/>
</dbReference>
<evidence type="ECO:0000313" key="5">
    <source>
        <dbReference type="EMBL" id="NUI81778.1"/>
    </source>
</evidence>
<keyword evidence="1" id="KW-0346">Stress response</keyword>
<dbReference type="SUPFAM" id="SSF52317">
    <property type="entry name" value="Class I glutamine amidotransferase-like"/>
    <property type="match status" value="1"/>
</dbReference>
<dbReference type="GeneID" id="74186476"/>
<evidence type="ECO:0000313" key="6">
    <source>
        <dbReference type="Proteomes" id="UP000610527"/>
    </source>
</evidence>
<gene>
    <name evidence="5" type="ORF">HUN84_03245</name>
</gene>
<dbReference type="InterPro" id="IPR029062">
    <property type="entry name" value="Class_I_gatase-like"/>
</dbReference>
<feature type="domain" description="DJ-1/PfpI" evidence="4">
    <location>
        <begin position="29"/>
        <end position="225"/>
    </location>
</feature>
<evidence type="ECO:0000259" key="4">
    <source>
        <dbReference type="Pfam" id="PF01965"/>
    </source>
</evidence>
<dbReference type="PANTHER" id="PTHR48094:SF11">
    <property type="entry name" value="GLUTATHIONE-INDEPENDENT GLYOXALASE HSP31-RELATED"/>
    <property type="match status" value="1"/>
</dbReference>
<protein>
    <submittedName>
        <fullName evidence="5">Type 1 glutamine amidotransferase domain-containing protein</fullName>
    </submittedName>
</protein>
<accession>A0ABX2LHJ6</accession>
<keyword evidence="2" id="KW-0456">Lyase</keyword>
<comment type="caution">
    <text evidence="5">The sequence shown here is derived from an EMBL/GenBank/DDBJ whole genome shotgun (WGS) entry which is preliminary data.</text>
</comment>
<dbReference type="Gene3D" id="3.40.50.880">
    <property type="match status" value="1"/>
</dbReference>
<dbReference type="PANTHER" id="PTHR48094">
    <property type="entry name" value="PROTEIN/NUCLEIC ACID DEGLYCASE DJ-1-RELATED"/>
    <property type="match status" value="1"/>
</dbReference>
<evidence type="ECO:0000256" key="3">
    <source>
        <dbReference type="ARBA" id="ARBA00038493"/>
    </source>
</evidence>
<reference evidence="5 6" key="1">
    <citation type="submission" date="2020-06" db="EMBL/GenBank/DDBJ databases">
        <title>Staphylococcus borealis sp. nov. -A novel member of the Staphylococcaceae family isolated from skin and blood in humans.</title>
        <authorList>
            <person name="Pain M."/>
            <person name="Wolden R."/>
            <person name="Jaen-Luchoro D."/>
            <person name="Salva-Serra F."/>
            <person name="Iglesias B.P."/>
            <person name="Karlsson R."/>
            <person name="Klingenberg C."/>
            <person name="Cavanagh J.P."/>
        </authorList>
    </citation>
    <scope>NUCLEOTIDE SEQUENCE [LARGE SCALE GENOMIC DNA]</scope>
    <source>
        <strain evidence="5 6">58-22</strain>
    </source>
</reference>
<dbReference type="Pfam" id="PF01965">
    <property type="entry name" value="DJ-1_PfpI"/>
    <property type="match status" value="1"/>
</dbReference>
<dbReference type="Proteomes" id="UP000610527">
    <property type="component" value="Unassembled WGS sequence"/>
</dbReference>
<organism evidence="5 6">
    <name type="scientific">Staphylococcus borealis</name>
    <dbReference type="NCBI Taxonomy" id="2742203"/>
    <lineage>
        <taxon>Bacteria</taxon>
        <taxon>Bacillati</taxon>
        <taxon>Bacillota</taxon>
        <taxon>Bacilli</taxon>
        <taxon>Bacillales</taxon>
        <taxon>Staphylococcaceae</taxon>
        <taxon>Staphylococcus</taxon>
    </lineage>
</organism>
<dbReference type="CDD" id="cd03141">
    <property type="entry name" value="GATase1_Hsp31_like"/>
    <property type="match status" value="1"/>
</dbReference>
<proteinExistence type="inferred from homology"/>
<dbReference type="RefSeq" id="WP_053030112.1">
    <property type="nucleotide sequence ID" value="NZ_CUEE01000005.1"/>
</dbReference>
<dbReference type="InterPro" id="IPR002818">
    <property type="entry name" value="DJ-1/PfpI"/>
</dbReference>
<sequence>MNTKRALVVVTSVTKYPDMNRPTGLWFGEVVHFADVLYKNGYKVHYISPEGGYTAIDPQSLQEDMMTDLDWKYYQNKDFMTRLGHTVTPDAVKAENYDIIYFAGGHGTIWDFKDNEDLQKLTQEIYDNNDVVSSVCHGAIGLLNVKDAEGNYIIDGKTVTGFSNSEEQAVGLADVVPYLTEDELKRRGANYEQGDNWTEFAVVDGRIITGQNPQSGKAVAEKFLESQK</sequence>
<comment type="similarity">
    <text evidence="3">Belongs to the peptidase C56 family. HSP31-like subfamily.</text>
</comment>
<keyword evidence="5" id="KW-0315">Glutamine amidotransferase</keyword>
<evidence type="ECO:0000256" key="2">
    <source>
        <dbReference type="ARBA" id="ARBA00023239"/>
    </source>
</evidence>